<evidence type="ECO:0000313" key="2">
    <source>
        <dbReference type="EMBL" id="MED6235985.1"/>
    </source>
</evidence>
<reference evidence="2 3" key="1">
    <citation type="submission" date="2021-07" db="EMBL/GenBank/DDBJ databases">
        <authorList>
            <person name="Palmer J.M."/>
        </authorList>
    </citation>
    <scope>NUCLEOTIDE SEQUENCE [LARGE SCALE GENOMIC DNA]</scope>
    <source>
        <strain evidence="2 3">AT_MEX2019</strain>
        <tissue evidence="2">Muscle</tissue>
    </source>
</reference>
<dbReference type="EMBL" id="JAHUTI010011134">
    <property type="protein sequence ID" value="MED6235985.1"/>
    <property type="molecule type" value="Genomic_DNA"/>
</dbReference>
<feature type="region of interest" description="Disordered" evidence="1">
    <location>
        <begin position="50"/>
        <end position="102"/>
    </location>
</feature>
<name>A0ABU7ADN4_9TELE</name>
<proteinExistence type="predicted"/>
<keyword evidence="3" id="KW-1185">Reference proteome</keyword>
<accession>A0ABU7ADN4</accession>
<protein>
    <submittedName>
        <fullName evidence="2">Uncharacterized protein</fullName>
    </submittedName>
</protein>
<feature type="region of interest" description="Disordered" evidence="1">
    <location>
        <begin position="1"/>
        <end position="20"/>
    </location>
</feature>
<feature type="compositionally biased region" description="Basic and acidic residues" evidence="1">
    <location>
        <begin position="65"/>
        <end position="77"/>
    </location>
</feature>
<feature type="compositionally biased region" description="Polar residues" evidence="1">
    <location>
        <begin position="80"/>
        <end position="102"/>
    </location>
</feature>
<dbReference type="Proteomes" id="UP001345963">
    <property type="component" value="Unassembled WGS sequence"/>
</dbReference>
<evidence type="ECO:0000313" key="3">
    <source>
        <dbReference type="Proteomes" id="UP001345963"/>
    </source>
</evidence>
<organism evidence="2 3">
    <name type="scientific">Ataeniobius toweri</name>
    <dbReference type="NCBI Taxonomy" id="208326"/>
    <lineage>
        <taxon>Eukaryota</taxon>
        <taxon>Metazoa</taxon>
        <taxon>Chordata</taxon>
        <taxon>Craniata</taxon>
        <taxon>Vertebrata</taxon>
        <taxon>Euteleostomi</taxon>
        <taxon>Actinopterygii</taxon>
        <taxon>Neopterygii</taxon>
        <taxon>Teleostei</taxon>
        <taxon>Neoteleostei</taxon>
        <taxon>Acanthomorphata</taxon>
        <taxon>Ovalentaria</taxon>
        <taxon>Atherinomorphae</taxon>
        <taxon>Cyprinodontiformes</taxon>
        <taxon>Goodeidae</taxon>
        <taxon>Ataeniobius</taxon>
    </lineage>
</organism>
<gene>
    <name evidence="2" type="ORF">ATANTOWER_002877</name>
</gene>
<sequence length="102" mass="10940">MSAAPAAGSPRQLSADRAVEATEVTLRQGKQTDITRAALYANLARLANSYSPADDSASQGPFSSRETRHGDRNHTCDLSKVNQASHPLSAENRQGNTYPVRT</sequence>
<evidence type="ECO:0000256" key="1">
    <source>
        <dbReference type="SAM" id="MobiDB-lite"/>
    </source>
</evidence>
<comment type="caution">
    <text evidence="2">The sequence shown here is derived from an EMBL/GenBank/DDBJ whole genome shotgun (WGS) entry which is preliminary data.</text>
</comment>